<dbReference type="CDD" id="cd02196">
    <property type="entry name" value="PurM"/>
    <property type="match status" value="1"/>
</dbReference>
<evidence type="ECO:0000256" key="7">
    <source>
        <dbReference type="ARBA" id="ARBA00022840"/>
    </source>
</evidence>
<comment type="similarity">
    <text evidence="2 12">Belongs to the AIR synthase family.</text>
</comment>
<dbReference type="InterPro" id="IPR036921">
    <property type="entry name" value="PurM-like_N_sf"/>
</dbReference>
<dbReference type="SUPFAM" id="SSF55326">
    <property type="entry name" value="PurM N-terminal domain-like"/>
    <property type="match status" value="1"/>
</dbReference>
<gene>
    <name evidence="12" type="primary">purM</name>
    <name evidence="15" type="ORF">A9Q84_13525</name>
</gene>
<dbReference type="InterPro" id="IPR004733">
    <property type="entry name" value="PurM_cligase"/>
</dbReference>
<dbReference type="EMBL" id="MAAO01000006">
    <property type="protein sequence ID" value="OUR97339.1"/>
    <property type="molecule type" value="Genomic_DNA"/>
</dbReference>
<evidence type="ECO:0000259" key="13">
    <source>
        <dbReference type="Pfam" id="PF00586"/>
    </source>
</evidence>
<dbReference type="Proteomes" id="UP000196531">
    <property type="component" value="Unassembled WGS sequence"/>
</dbReference>
<evidence type="ECO:0000256" key="2">
    <source>
        <dbReference type="ARBA" id="ARBA00010280"/>
    </source>
</evidence>
<evidence type="ECO:0000256" key="4">
    <source>
        <dbReference type="ARBA" id="ARBA00020367"/>
    </source>
</evidence>
<feature type="domain" description="PurM-like C-terminal" evidence="14">
    <location>
        <begin position="169"/>
        <end position="318"/>
    </location>
</feature>
<keyword evidence="12" id="KW-0658">Purine biosynthesis</keyword>
<dbReference type="EC" id="6.3.3.1" evidence="3 12"/>
<dbReference type="InterPro" id="IPR010918">
    <property type="entry name" value="PurM-like_C_dom"/>
</dbReference>
<accession>A0A1Y5FED7</accession>
<keyword evidence="6 12" id="KW-0547">Nucleotide-binding</keyword>
<dbReference type="InterPro" id="IPR036676">
    <property type="entry name" value="PurM-like_C_sf"/>
</dbReference>
<dbReference type="Gene3D" id="3.30.1330.10">
    <property type="entry name" value="PurM-like, N-terminal domain"/>
    <property type="match status" value="1"/>
</dbReference>
<evidence type="ECO:0000256" key="10">
    <source>
        <dbReference type="ARBA" id="ARBA00033093"/>
    </source>
</evidence>
<keyword evidence="5 12" id="KW-0436">Ligase</keyword>
<dbReference type="PANTHER" id="PTHR10520">
    <property type="entry name" value="TRIFUNCTIONAL PURINE BIOSYNTHETIC PROTEIN ADENOSINE-3-RELATED"/>
    <property type="match status" value="1"/>
</dbReference>
<evidence type="ECO:0000256" key="3">
    <source>
        <dbReference type="ARBA" id="ARBA00013047"/>
    </source>
</evidence>
<dbReference type="FunFam" id="3.30.1330.10:FF:000001">
    <property type="entry name" value="Phosphoribosylformylglycinamidine cyclo-ligase"/>
    <property type="match status" value="1"/>
</dbReference>
<evidence type="ECO:0000313" key="15">
    <source>
        <dbReference type="EMBL" id="OUR97339.1"/>
    </source>
</evidence>
<evidence type="ECO:0000256" key="5">
    <source>
        <dbReference type="ARBA" id="ARBA00022598"/>
    </source>
</evidence>
<dbReference type="GO" id="GO:0046084">
    <property type="term" value="P:adenine biosynthetic process"/>
    <property type="evidence" value="ECO:0007669"/>
    <property type="project" value="TreeGrafter"/>
</dbReference>
<dbReference type="NCBIfam" id="TIGR00878">
    <property type="entry name" value="purM"/>
    <property type="match status" value="1"/>
</dbReference>
<dbReference type="PANTHER" id="PTHR10520:SF12">
    <property type="entry name" value="TRIFUNCTIONAL PURINE BIOSYNTHETIC PROTEIN ADENOSINE-3"/>
    <property type="match status" value="1"/>
</dbReference>
<dbReference type="InterPro" id="IPR016188">
    <property type="entry name" value="PurM-like_N"/>
</dbReference>
<dbReference type="SUPFAM" id="SSF56042">
    <property type="entry name" value="PurM C-terminal domain-like"/>
    <property type="match status" value="1"/>
</dbReference>
<evidence type="ECO:0000256" key="9">
    <source>
        <dbReference type="ARBA" id="ARBA00032931"/>
    </source>
</evidence>
<sequence>MSKTYKDVGVDITKGDAFVEKIKKKVKSTYGENVISGVGGFACLYKMDDERLLSAGTDGVGTKLLLAQKFNKHDTIGIDLVAMCVNDILCTGAKPLFFMDYLACSSLDVEVSSSIVDGVVEGCLQSSCALIGGETAEMPGLYKSGEYDLAGFAVGEVYRDKLVDGSKIKSGQTILGLPSSGAHSNGYSLLREIYKNDDEMLQRLLTPTKIYTKEVTPLINDGLVSGIAHITGGGIHNISRLNKSLDYELNSWPDIHSASFMDAHTDLFSRISKDSKLSDEELYKTFNMGIGMAIMTDHPEEILSLIPGSMVLGVVKEGSGNTYMRTL</sequence>
<comment type="catalytic activity">
    <reaction evidence="11 12">
        <text>2-formamido-N(1)-(5-O-phospho-beta-D-ribosyl)acetamidine + ATP = 5-amino-1-(5-phospho-beta-D-ribosyl)imidazole + ADP + phosphate + H(+)</text>
        <dbReference type="Rhea" id="RHEA:23032"/>
        <dbReference type="ChEBI" id="CHEBI:15378"/>
        <dbReference type="ChEBI" id="CHEBI:30616"/>
        <dbReference type="ChEBI" id="CHEBI:43474"/>
        <dbReference type="ChEBI" id="CHEBI:137981"/>
        <dbReference type="ChEBI" id="CHEBI:147287"/>
        <dbReference type="ChEBI" id="CHEBI:456216"/>
        <dbReference type="EC" id="6.3.3.1"/>
    </reaction>
</comment>
<dbReference type="HAMAP" id="MF_00741">
    <property type="entry name" value="AIRS"/>
    <property type="match status" value="1"/>
</dbReference>
<dbReference type="GO" id="GO:0005829">
    <property type="term" value="C:cytosol"/>
    <property type="evidence" value="ECO:0007669"/>
    <property type="project" value="TreeGrafter"/>
</dbReference>
<protein>
    <recommendedName>
        <fullName evidence="4 12">Phosphoribosylformylglycinamidine cyclo-ligase</fullName>
        <ecNumber evidence="3 12">6.3.3.1</ecNumber>
    </recommendedName>
    <alternativeName>
        <fullName evidence="9 12">AIR synthase</fullName>
    </alternativeName>
    <alternativeName>
        <fullName evidence="10 12">AIRS</fullName>
    </alternativeName>
    <alternativeName>
        <fullName evidence="8 12">Phosphoribosyl-aminoimidazole synthetase</fullName>
    </alternativeName>
</protein>
<evidence type="ECO:0000256" key="11">
    <source>
        <dbReference type="ARBA" id="ARBA00049057"/>
    </source>
</evidence>
<evidence type="ECO:0000256" key="1">
    <source>
        <dbReference type="ARBA" id="ARBA00004686"/>
    </source>
</evidence>
<evidence type="ECO:0000256" key="8">
    <source>
        <dbReference type="ARBA" id="ARBA00031908"/>
    </source>
</evidence>
<dbReference type="GO" id="GO:0004637">
    <property type="term" value="F:phosphoribosylamine-glycine ligase activity"/>
    <property type="evidence" value="ECO:0007669"/>
    <property type="project" value="TreeGrafter"/>
</dbReference>
<evidence type="ECO:0000256" key="6">
    <source>
        <dbReference type="ARBA" id="ARBA00022741"/>
    </source>
</evidence>
<evidence type="ECO:0000259" key="14">
    <source>
        <dbReference type="Pfam" id="PF02769"/>
    </source>
</evidence>
<proteinExistence type="inferred from homology"/>
<name>A0A1Y5FED7_9BACT</name>
<dbReference type="Gene3D" id="3.90.650.10">
    <property type="entry name" value="PurM-like C-terminal domain"/>
    <property type="match status" value="1"/>
</dbReference>
<comment type="pathway">
    <text evidence="1 12">Purine metabolism; IMP biosynthesis via de novo pathway; 5-amino-1-(5-phospho-D-ribosyl)imidazole from N(2)-formyl-N(1)-(5-phospho-D-ribosyl)glycinamide: step 2/2.</text>
</comment>
<keyword evidence="7 12" id="KW-0067">ATP-binding</keyword>
<dbReference type="AlphaFoldDB" id="A0A1Y5FED7"/>
<dbReference type="GO" id="GO:0004641">
    <property type="term" value="F:phosphoribosylformylglycinamidine cyclo-ligase activity"/>
    <property type="evidence" value="ECO:0007669"/>
    <property type="project" value="UniProtKB-UniRule"/>
</dbReference>
<evidence type="ECO:0000256" key="12">
    <source>
        <dbReference type="HAMAP-Rule" id="MF_00741"/>
    </source>
</evidence>
<dbReference type="GO" id="GO:0005524">
    <property type="term" value="F:ATP binding"/>
    <property type="evidence" value="ECO:0007669"/>
    <property type="project" value="UniProtKB-KW"/>
</dbReference>
<dbReference type="Pfam" id="PF00586">
    <property type="entry name" value="AIRS"/>
    <property type="match status" value="1"/>
</dbReference>
<evidence type="ECO:0000313" key="16">
    <source>
        <dbReference type="Proteomes" id="UP000196531"/>
    </source>
</evidence>
<dbReference type="Pfam" id="PF02769">
    <property type="entry name" value="AIRS_C"/>
    <property type="match status" value="1"/>
</dbReference>
<reference evidence="16" key="1">
    <citation type="journal article" date="2017" name="Proc. Natl. Acad. Sci. U.S.A.">
        <title>Simulation of Deepwater Horizon oil plume reveals substrate specialization within a complex community of hydrocarbon-degraders.</title>
        <authorList>
            <person name="Hu P."/>
            <person name="Dubinsky E.A."/>
            <person name="Probst A.J."/>
            <person name="Wang J."/>
            <person name="Sieber C.M.K."/>
            <person name="Tom L.M."/>
            <person name="Gardinali P."/>
            <person name="Banfield J.F."/>
            <person name="Atlas R.M."/>
            <person name="Andersen G.L."/>
        </authorList>
    </citation>
    <scope>NUCLEOTIDE SEQUENCE [LARGE SCALE GENOMIC DNA]</scope>
</reference>
<feature type="domain" description="PurM-like N-terminal" evidence="13">
    <location>
        <begin position="42"/>
        <end position="157"/>
    </location>
</feature>
<keyword evidence="12" id="KW-0963">Cytoplasm</keyword>
<comment type="caution">
    <text evidence="15">The sequence shown here is derived from an EMBL/GenBank/DDBJ whole genome shotgun (WGS) entry which is preliminary data.</text>
</comment>
<dbReference type="UniPathway" id="UPA00074">
    <property type="reaction ID" value="UER00129"/>
</dbReference>
<comment type="subcellular location">
    <subcellularLocation>
        <location evidence="12">Cytoplasm</location>
    </subcellularLocation>
</comment>
<organism evidence="15 16">
    <name type="scientific">Halobacteriovorax marinus</name>
    <dbReference type="NCBI Taxonomy" id="97084"/>
    <lineage>
        <taxon>Bacteria</taxon>
        <taxon>Pseudomonadati</taxon>
        <taxon>Bdellovibrionota</taxon>
        <taxon>Bacteriovoracia</taxon>
        <taxon>Bacteriovoracales</taxon>
        <taxon>Halobacteriovoraceae</taxon>
        <taxon>Halobacteriovorax</taxon>
    </lineage>
</organism>
<dbReference type="GO" id="GO:0006189">
    <property type="term" value="P:'de novo' IMP biosynthetic process"/>
    <property type="evidence" value="ECO:0007669"/>
    <property type="project" value="UniProtKB-UniRule"/>
</dbReference>